<evidence type="ECO:0000256" key="3">
    <source>
        <dbReference type="ARBA" id="ARBA00022562"/>
    </source>
</evidence>
<dbReference type="GO" id="GO:0004519">
    <property type="term" value="F:endonuclease activity"/>
    <property type="evidence" value="ECO:0007669"/>
    <property type="project" value="UniProtKB-KW"/>
</dbReference>
<evidence type="ECO:0000256" key="5">
    <source>
        <dbReference type="ARBA" id="ARBA00022695"/>
    </source>
</evidence>
<evidence type="ECO:0000313" key="18">
    <source>
        <dbReference type="EMBL" id="AXH77274.1"/>
    </source>
</evidence>
<comment type="cofactor">
    <cofactor evidence="1">
        <name>Mg(2+)</name>
        <dbReference type="ChEBI" id="CHEBI:18420"/>
    </cofactor>
</comment>
<evidence type="ECO:0000256" key="7">
    <source>
        <dbReference type="ARBA" id="ARBA00022722"/>
    </source>
</evidence>
<protein>
    <submittedName>
        <fullName evidence="18">Replication associated protein</fullName>
    </submittedName>
</protein>
<evidence type="ECO:0000256" key="4">
    <source>
        <dbReference type="ARBA" id="ARBA00022679"/>
    </source>
</evidence>
<keyword evidence="9" id="KW-0547">Nucleotide-binding</keyword>
<dbReference type="GO" id="GO:0004386">
    <property type="term" value="F:helicase activity"/>
    <property type="evidence" value="ECO:0007669"/>
    <property type="project" value="UniProtKB-KW"/>
</dbReference>
<accession>A0A345N0X4</accession>
<evidence type="ECO:0000256" key="10">
    <source>
        <dbReference type="ARBA" id="ARBA00022759"/>
    </source>
</evidence>
<dbReference type="GO" id="GO:0042025">
    <property type="term" value="C:host cell nucleus"/>
    <property type="evidence" value="ECO:0007669"/>
    <property type="project" value="UniProtKB-SubCell"/>
</dbReference>
<keyword evidence="13" id="KW-0067">ATP-binding</keyword>
<evidence type="ECO:0000256" key="13">
    <source>
        <dbReference type="ARBA" id="ARBA00022840"/>
    </source>
</evidence>
<feature type="compositionally biased region" description="Polar residues" evidence="16">
    <location>
        <begin position="16"/>
        <end position="28"/>
    </location>
</feature>
<sequence length="126" mass="14553">MNVHPTAQQPPRRINPVSNQPANNTKQQGRFWMATIPSNKWERWERLQGSCTWARGQEEVGAGGYRHWQIILGFASPIRFNKVKSLLPNETHLELTRSAFADEYVWKEDTRVEGTCFELGCVIKLL</sequence>
<comment type="subcellular location">
    <subcellularLocation>
        <location evidence="2">Host nucleus</location>
    </subcellularLocation>
</comment>
<name>A0A345N0X4_9VIRU</name>
<dbReference type="GO" id="GO:0016787">
    <property type="term" value="F:hydrolase activity"/>
    <property type="evidence" value="ECO:0007669"/>
    <property type="project" value="UniProtKB-KW"/>
</dbReference>
<evidence type="ECO:0000259" key="17">
    <source>
        <dbReference type="PROSITE" id="PS52020"/>
    </source>
</evidence>
<evidence type="ECO:0000256" key="6">
    <source>
        <dbReference type="ARBA" id="ARBA00022705"/>
    </source>
</evidence>
<keyword evidence="15" id="KW-0238">DNA-binding</keyword>
<evidence type="ECO:0000256" key="12">
    <source>
        <dbReference type="ARBA" id="ARBA00022806"/>
    </source>
</evidence>
<keyword evidence="19" id="KW-1185">Reference proteome</keyword>
<dbReference type="GO" id="GO:0016779">
    <property type="term" value="F:nucleotidyltransferase activity"/>
    <property type="evidence" value="ECO:0007669"/>
    <property type="project" value="UniProtKB-KW"/>
</dbReference>
<organism evidence="18 19">
    <name type="scientific">Circoviridae sp</name>
    <dbReference type="NCBI Taxonomy" id="1954248"/>
    <lineage>
        <taxon>Viruses</taxon>
        <taxon>Monodnaviria</taxon>
        <taxon>Shotokuvirae</taxon>
        <taxon>Cressdnaviricota</taxon>
        <taxon>Arfiviricetes</taxon>
        <taxon>Rohanvirales</taxon>
        <taxon>Nenyaviridae</taxon>
        <taxon>Galvornvirus</taxon>
        <taxon>Galvornvirus isengard</taxon>
    </lineage>
</organism>
<evidence type="ECO:0000256" key="16">
    <source>
        <dbReference type="SAM" id="MobiDB-lite"/>
    </source>
</evidence>
<dbReference type="GO" id="GO:0006260">
    <property type="term" value="P:DNA replication"/>
    <property type="evidence" value="ECO:0007669"/>
    <property type="project" value="UniProtKB-KW"/>
</dbReference>
<proteinExistence type="predicted"/>
<keyword evidence="4" id="KW-0808">Transferase</keyword>
<keyword evidence="12" id="KW-0347">Helicase</keyword>
<feature type="region of interest" description="Disordered" evidence="16">
    <location>
        <begin position="1"/>
        <end position="28"/>
    </location>
</feature>
<keyword evidence="10" id="KW-0255">Endonuclease</keyword>
<dbReference type="PROSITE" id="PS52020">
    <property type="entry name" value="CRESS_DNA_REP"/>
    <property type="match status" value="1"/>
</dbReference>
<dbReference type="EMBL" id="MH617563">
    <property type="protein sequence ID" value="AXH77274.1"/>
    <property type="molecule type" value="Genomic_DNA"/>
</dbReference>
<evidence type="ECO:0000256" key="15">
    <source>
        <dbReference type="ARBA" id="ARBA00023125"/>
    </source>
</evidence>
<evidence type="ECO:0000256" key="9">
    <source>
        <dbReference type="ARBA" id="ARBA00022741"/>
    </source>
</evidence>
<keyword evidence="11" id="KW-0378">Hydrolase</keyword>
<dbReference type="Gene3D" id="3.40.1310.20">
    <property type="match status" value="1"/>
</dbReference>
<evidence type="ECO:0000256" key="14">
    <source>
        <dbReference type="ARBA" id="ARBA00023124"/>
    </source>
</evidence>
<keyword evidence="7" id="KW-0540">Nuclease</keyword>
<keyword evidence="5" id="KW-0548">Nucleotidyltransferase</keyword>
<keyword evidence="14" id="KW-0190">Covalent protein-DNA linkage</keyword>
<dbReference type="GO" id="GO:0046872">
    <property type="term" value="F:metal ion binding"/>
    <property type="evidence" value="ECO:0007669"/>
    <property type="project" value="UniProtKB-KW"/>
</dbReference>
<keyword evidence="6" id="KW-0235">DNA replication</keyword>
<reference evidence="18 19" key="1">
    <citation type="submission" date="2018-07" db="EMBL/GenBank/DDBJ databases">
        <title>Uncovering a Universe of Circular DNA Viruses in Animal Metagenomes.</title>
        <authorList>
            <person name="Tisza M."/>
            <person name="Buck C."/>
            <person name="Pastrana D."/>
            <person name="Welch N."/>
            <person name="Peretti A."/>
        </authorList>
    </citation>
    <scope>NUCLEOTIDE SEQUENCE [LARGE SCALE GENOMIC DNA]</scope>
    <source>
        <strain evidence="18">Ctda199</strain>
    </source>
</reference>
<dbReference type="InterPro" id="IPR049912">
    <property type="entry name" value="CRESS_DNA_REP"/>
</dbReference>
<evidence type="ECO:0000256" key="11">
    <source>
        <dbReference type="ARBA" id="ARBA00022801"/>
    </source>
</evidence>
<keyword evidence="8" id="KW-0479">Metal-binding</keyword>
<evidence type="ECO:0000256" key="1">
    <source>
        <dbReference type="ARBA" id="ARBA00001946"/>
    </source>
</evidence>
<dbReference type="Proteomes" id="UP000277379">
    <property type="component" value="Segment"/>
</dbReference>
<dbReference type="GO" id="GO:0005524">
    <property type="term" value="F:ATP binding"/>
    <property type="evidence" value="ECO:0007669"/>
    <property type="project" value="UniProtKB-KW"/>
</dbReference>
<keyword evidence="3" id="KW-1048">Host nucleus</keyword>
<evidence type="ECO:0000313" key="19">
    <source>
        <dbReference type="Proteomes" id="UP000277379"/>
    </source>
</evidence>
<evidence type="ECO:0000256" key="2">
    <source>
        <dbReference type="ARBA" id="ARBA00004147"/>
    </source>
</evidence>
<dbReference type="GO" id="GO:0003677">
    <property type="term" value="F:DNA binding"/>
    <property type="evidence" value="ECO:0007669"/>
    <property type="project" value="UniProtKB-KW"/>
</dbReference>
<feature type="domain" description="CRESS-DNA virus Rep endonuclease" evidence="17">
    <location>
        <begin position="26"/>
        <end position="122"/>
    </location>
</feature>
<evidence type="ECO:0000256" key="8">
    <source>
        <dbReference type="ARBA" id="ARBA00022723"/>
    </source>
</evidence>